<keyword evidence="2" id="KW-1185">Reference proteome</keyword>
<dbReference type="Proteomes" id="UP000242222">
    <property type="component" value="Unassembled WGS sequence"/>
</dbReference>
<proteinExistence type="predicted"/>
<reference evidence="2" key="1">
    <citation type="submission" date="2016-10" db="EMBL/GenBank/DDBJ databases">
        <authorList>
            <person name="Varghese N."/>
            <person name="Submissions S."/>
        </authorList>
    </citation>
    <scope>NUCLEOTIDE SEQUENCE [LARGE SCALE GENOMIC DNA]</scope>
    <source>
        <strain evidence="2">N6PO6</strain>
    </source>
</reference>
<gene>
    <name evidence="1" type="ORF">SAMN05216516_1274</name>
</gene>
<evidence type="ECO:0000313" key="2">
    <source>
        <dbReference type="Proteomes" id="UP000242222"/>
    </source>
</evidence>
<protein>
    <submittedName>
        <fullName evidence="1">Uncharacterized protein</fullName>
    </submittedName>
</protein>
<accession>A0A1I5BX65</accession>
<name>A0A1I5BX65_9GAMM</name>
<sequence length="31" mass="3405">MNLVCFIIAGFLACQGQQGWGWFLFIGALLS</sequence>
<evidence type="ECO:0000313" key="1">
    <source>
        <dbReference type="EMBL" id="SFN79275.1"/>
    </source>
</evidence>
<organism evidence="1 2">
    <name type="scientific">Izhakiella capsodis</name>
    <dbReference type="NCBI Taxonomy" id="1367852"/>
    <lineage>
        <taxon>Bacteria</taxon>
        <taxon>Pseudomonadati</taxon>
        <taxon>Pseudomonadota</taxon>
        <taxon>Gammaproteobacteria</taxon>
        <taxon>Enterobacterales</taxon>
        <taxon>Erwiniaceae</taxon>
        <taxon>Izhakiella</taxon>
    </lineage>
</organism>
<dbReference type="EMBL" id="FOVC01000027">
    <property type="protein sequence ID" value="SFN79275.1"/>
    <property type="molecule type" value="Genomic_DNA"/>
</dbReference>
<dbReference type="AlphaFoldDB" id="A0A1I5BX65"/>